<dbReference type="InterPro" id="IPR032694">
    <property type="entry name" value="CopC/D"/>
</dbReference>
<feature type="transmembrane region" description="Helical" evidence="7">
    <location>
        <begin position="158"/>
        <end position="176"/>
    </location>
</feature>
<evidence type="ECO:0000256" key="2">
    <source>
        <dbReference type="ARBA" id="ARBA00022475"/>
    </source>
</evidence>
<evidence type="ECO:0000259" key="8">
    <source>
        <dbReference type="Pfam" id="PF05425"/>
    </source>
</evidence>
<dbReference type="EMBL" id="BCMS01000002">
    <property type="protein sequence ID" value="GAQ23169.1"/>
    <property type="molecule type" value="Genomic_DNA"/>
</dbReference>
<feature type="transmembrane region" description="Helical" evidence="7">
    <location>
        <begin position="75"/>
        <end position="108"/>
    </location>
</feature>
<keyword evidence="2" id="KW-1003">Cell membrane</keyword>
<dbReference type="GO" id="GO:0006825">
    <property type="term" value="P:copper ion transport"/>
    <property type="evidence" value="ECO:0007669"/>
    <property type="project" value="InterPro"/>
</dbReference>
<dbReference type="PANTHER" id="PTHR34820:SF4">
    <property type="entry name" value="INNER MEMBRANE PROTEIN YEBZ"/>
    <property type="match status" value="1"/>
</dbReference>
<dbReference type="InterPro" id="IPR008457">
    <property type="entry name" value="Cu-R_CopD_dom"/>
</dbReference>
<keyword evidence="5 7" id="KW-0472">Membrane</keyword>
<dbReference type="OrthoDB" id="73723at2"/>
<comment type="subcellular location">
    <subcellularLocation>
        <location evidence="1">Cell membrane</location>
        <topology evidence="1">Multi-pass membrane protein</topology>
    </subcellularLocation>
</comment>
<feature type="domain" description="Copper resistance protein D" evidence="8">
    <location>
        <begin position="153"/>
        <end position="245"/>
    </location>
</feature>
<evidence type="ECO:0000256" key="3">
    <source>
        <dbReference type="ARBA" id="ARBA00022692"/>
    </source>
</evidence>
<gene>
    <name evidence="9" type="ORF">DEIGR_200024</name>
</gene>
<keyword evidence="4 7" id="KW-1133">Transmembrane helix</keyword>
<protein>
    <recommendedName>
        <fullName evidence="8">Copper resistance protein D domain-containing protein</fullName>
    </recommendedName>
</protein>
<organism evidence="9 10">
    <name type="scientific">Deinococcus grandis</name>
    <dbReference type="NCBI Taxonomy" id="57498"/>
    <lineage>
        <taxon>Bacteria</taxon>
        <taxon>Thermotogati</taxon>
        <taxon>Deinococcota</taxon>
        <taxon>Deinococci</taxon>
        <taxon>Deinococcales</taxon>
        <taxon>Deinococcaceae</taxon>
        <taxon>Deinococcus</taxon>
    </lineage>
</organism>
<feature type="region of interest" description="Disordered" evidence="6">
    <location>
        <begin position="247"/>
        <end position="268"/>
    </location>
</feature>
<evidence type="ECO:0000313" key="9">
    <source>
        <dbReference type="EMBL" id="GAQ23169.1"/>
    </source>
</evidence>
<feature type="transmembrane region" description="Helical" evidence="7">
    <location>
        <begin position="39"/>
        <end position="63"/>
    </location>
</feature>
<evidence type="ECO:0000256" key="5">
    <source>
        <dbReference type="ARBA" id="ARBA00023136"/>
    </source>
</evidence>
<evidence type="ECO:0000256" key="4">
    <source>
        <dbReference type="ARBA" id="ARBA00022989"/>
    </source>
</evidence>
<sequence length="268" mass="26907">MPLLAALAFLGLSLLLGTTLALAALDVPVRLRLPTLGLTLLALGWAGQVAVTLGALGLGWADAPAFLTDTLTGRAVLTGLLGGALLLAARVAGAPAPLLLPGALLLVWGASGVGHGAGHTLGVRALHAAHLTAMSAWVGGVLALTVARPLAARAAARFTPLAAGSVAVLAVTGLLLGAEHLPTLAEWTGTRYGQTLLLKLALVALALGAATLVRRAFAGRDRRVRTLLAREALLLLAVLGVTGVLSTTDPHEHPPQATLRAAPARSSG</sequence>
<evidence type="ECO:0000256" key="1">
    <source>
        <dbReference type="ARBA" id="ARBA00004651"/>
    </source>
</evidence>
<proteinExistence type="predicted"/>
<keyword evidence="10" id="KW-1185">Reference proteome</keyword>
<dbReference type="Proteomes" id="UP000056209">
    <property type="component" value="Unassembled WGS sequence"/>
</dbReference>
<feature type="transmembrane region" description="Helical" evidence="7">
    <location>
        <begin position="196"/>
        <end position="215"/>
    </location>
</feature>
<feature type="transmembrane region" description="Helical" evidence="7">
    <location>
        <begin position="227"/>
        <end position="245"/>
    </location>
</feature>
<evidence type="ECO:0000256" key="6">
    <source>
        <dbReference type="SAM" id="MobiDB-lite"/>
    </source>
</evidence>
<evidence type="ECO:0000256" key="7">
    <source>
        <dbReference type="SAM" id="Phobius"/>
    </source>
</evidence>
<dbReference type="GO" id="GO:0005886">
    <property type="term" value="C:plasma membrane"/>
    <property type="evidence" value="ECO:0007669"/>
    <property type="project" value="UniProtKB-SubCell"/>
</dbReference>
<evidence type="ECO:0000313" key="10">
    <source>
        <dbReference type="Proteomes" id="UP000056209"/>
    </source>
</evidence>
<dbReference type="AlphaFoldDB" id="A0A100HLZ8"/>
<accession>A0A100HLZ8</accession>
<feature type="transmembrane region" description="Helical" evidence="7">
    <location>
        <begin position="128"/>
        <end position="146"/>
    </location>
</feature>
<dbReference type="RefSeq" id="WP_058978860.1">
    <property type="nucleotide sequence ID" value="NZ_BCMS01000002.1"/>
</dbReference>
<comment type="caution">
    <text evidence="9">The sequence shown here is derived from an EMBL/GenBank/DDBJ whole genome shotgun (WGS) entry which is preliminary data.</text>
</comment>
<keyword evidence="3 7" id="KW-0812">Transmembrane</keyword>
<reference evidence="10" key="1">
    <citation type="submission" date="2015-11" db="EMBL/GenBank/DDBJ databases">
        <title>Draft Genome Sequence of the Radioresistant Bacterium Deinococcus grandis, Isolated from Freshwater Fish in Japan.</title>
        <authorList>
            <person name="Satoh K."/>
            <person name="Onodera T."/>
            <person name="Omoso K."/>
            <person name="Takeda-Yano K."/>
            <person name="Katayama T."/>
            <person name="Oono Y."/>
            <person name="Narumi I."/>
        </authorList>
    </citation>
    <scope>NUCLEOTIDE SEQUENCE [LARGE SCALE GENOMIC DNA]</scope>
    <source>
        <strain evidence="10">ATCC 43672</strain>
    </source>
</reference>
<name>A0A100HLZ8_9DEIO</name>
<dbReference type="PANTHER" id="PTHR34820">
    <property type="entry name" value="INNER MEMBRANE PROTEIN YEBZ"/>
    <property type="match status" value="1"/>
</dbReference>
<dbReference type="Pfam" id="PF05425">
    <property type="entry name" value="CopD"/>
    <property type="match status" value="1"/>
</dbReference>